<name>A0ACB8XN12_ARCLA</name>
<accession>A0ACB8XN12</accession>
<comment type="caution">
    <text evidence="1">The sequence shown here is derived from an EMBL/GenBank/DDBJ whole genome shotgun (WGS) entry which is preliminary data.</text>
</comment>
<gene>
    <name evidence="1" type="ORF">L6452_40746</name>
</gene>
<protein>
    <submittedName>
        <fullName evidence="1">Uncharacterized protein</fullName>
    </submittedName>
</protein>
<proteinExistence type="predicted"/>
<dbReference type="Proteomes" id="UP001055879">
    <property type="component" value="Linkage Group LG16"/>
</dbReference>
<organism evidence="1 2">
    <name type="scientific">Arctium lappa</name>
    <name type="common">Greater burdock</name>
    <name type="synonym">Lappa major</name>
    <dbReference type="NCBI Taxonomy" id="4217"/>
    <lineage>
        <taxon>Eukaryota</taxon>
        <taxon>Viridiplantae</taxon>
        <taxon>Streptophyta</taxon>
        <taxon>Embryophyta</taxon>
        <taxon>Tracheophyta</taxon>
        <taxon>Spermatophyta</taxon>
        <taxon>Magnoliopsida</taxon>
        <taxon>eudicotyledons</taxon>
        <taxon>Gunneridae</taxon>
        <taxon>Pentapetalae</taxon>
        <taxon>asterids</taxon>
        <taxon>campanulids</taxon>
        <taxon>Asterales</taxon>
        <taxon>Asteraceae</taxon>
        <taxon>Carduoideae</taxon>
        <taxon>Cardueae</taxon>
        <taxon>Arctiinae</taxon>
        <taxon>Arctium</taxon>
    </lineage>
</organism>
<keyword evidence="2" id="KW-1185">Reference proteome</keyword>
<sequence>MKKSVKDDKKDELNGKTSCVHVHKAKKNKEHKVMLSIIKKGGNFTKINFKVELSKVKSLVKKFKCFRYCKVKKLFMRSLFSEDSPEIKEMKIQDQSCFKVQSQCFKDVSKRFKNSVSHSRHVDFKSFKVQKTFQDSSKAERVKTVKALKFKVKETKAEESRAEDQYQIFIKS</sequence>
<dbReference type="EMBL" id="CM042062">
    <property type="protein sequence ID" value="KAI3669510.1"/>
    <property type="molecule type" value="Genomic_DNA"/>
</dbReference>
<evidence type="ECO:0000313" key="1">
    <source>
        <dbReference type="EMBL" id="KAI3669510.1"/>
    </source>
</evidence>
<reference evidence="1 2" key="2">
    <citation type="journal article" date="2022" name="Mol. Ecol. Resour.">
        <title>The genomes of chicory, endive, great burdock and yacon provide insights into Asteraceae paleo-polyploidization history and plant inulin production.</title>
        <authorList>
            <person name="Fan W."/>
            <person name="Wang S."/>
            <person name="Wang H."/>
            <person name="Wang A."/>
            <person name="Jiang F."/>
            <person name="Liu H."/>
            <person name="Zhao H."/>
            <person name="Xu D."/>
            <person name="Zhang Y."/>
        </authorList>
    </citation>
    <scope>NUCLEOTIDE SEQUENCE [LARGE SCALE GENOMIC DNA]</scope>
    <source>
        <strain evidence="2">cv. Niubang</strain>
    </source>
</reference>
<reference evidence="2" key="1">
    <citation type="journal article" date="2022" name="Mol. Ecol. Resour.">
        <title>The genomes of chicory, endive, great burdock and yacon provide insights into Asteraceae palaeo-polyploidization history and plant inulin production.</title>
        <authorList>
            <person name="Fan W."/>
            <person name="Wang S."/>
            <person name="Wang H."/>
            <person name="Wang A."/>
            <person name="Jiang F."/>
            <person name="Liu H."/>
            <person name="Zhao H."/>
            <person name="Xu D."/>
            <person name="Zhang Y."/>
        </authorList>
    </citation>
    <scope>NUCLEOTIDE SEQUENCE [LARGE SCALE GENOMIC DNA]</scope>
    <source>
        <strain evidence="2">cv. Niubang</strain>
    </source>
</reference>
<evidence type="ECO:0000313" key="2">
    <source>
        <dbReference type="Proteomes" id="UP001055879"/>
    </source>
</evidence>